<evidence type="ECO:0000313" key="2">
    <source>
        <dbReference type="EMBL" id="KAG2631442.1"/>
    </source>
</evidence>
<feature type="signal peptide" evidence="1">
    <location>
        <begin position="1"/>
        <end position="20"/>
    </location>
</feature>
<dbReference type="EMBL" id="CM029040">
    <property type="protein sequence ID" value="KAG2631442.1"/>
    <property type="molecule type" value="Genomic_DNA"/>
</dbReference>
<name>A0A8T0V4U6_PANVG</name>
<proteinExistence type="predicted"/>
<protein>
    <submittedName>
        <fullName evidence="2">Uncharacterized protein</fullName>
    </submittedName>
</protein>
<comment type="caution">
    <text evidence="2">The sequence shown here is derived from an EMBL/GenBank/DDBJ whole genome shotgun (WGS) entry which is preliminary data.</text>
</comment>
<gene>
    <name evidence="2" type="ORF">PVAP13_2NG040472</name>
</gene>
<organism evidence="2 3">
    <name type="scientific">Panicum virgatum</name>
    <name type="common">Blackwell switchgrass</name>
    <dbReference type="NCBI Taxonomy" id="38727"/>
    <lineage>
        <taxon>Eukaryota</taxon>
        <taxon>Viridiplantae</taxon>
        <taxon>Streptophyta</taxon>
        <taxon>Embryophyta</taxon>
        <taxon>Tracheophyta</taxon>
        <taxon>Spermatophyta</taxon>
        <taxon>Magnoliopsida</taxon>
        <taxon>Liliopsida</taxon>
        <taxon>Poales</taxon>
        <taxon>Poaceae</taxon>
        <taxon>PACMAD clade</taxon>
        <taxon>Panicoideae</taxon>
        <taxon>Panicodae</taxon>
        <taxon>Paniceae</taxon>
        <taxon>Panicinae</taxon>
        <taxon>Panicum</taxon>
        <taxon>Panicum sect. Hiantes</taxon>
    </lineage>
</organism>
<dbReference type="Proteomes" id="UP000823388">
    <property type="component" value="Chromosome 2N"/>
</dbReference>
<evidence type="ECO:0000313" key="3">
    <source>
        <dbReference type="Proteomes" id="UP000823388"/>
    </source>
</evidence>
<evidence type="ECO:0000256" key="1">
    <source>
        <dbReference type="SAM" id="SignalP"/>
    </source>
</evidence>
<feature type="chain" id="PRO_5035903456" evidence="1">
    <location>
        <begin position="21"/>
        <end position="40"/>
    </location>
</feature>
<sequence length="40" mass="4701">MFSAAILFLRFMDAFLLVWSHPFYCPKIQCMAAMKVVLLF</sequence>
<reference evidence="2" key="1">
    <citation type="submission" date="2020-05" db="EMBL/GenBank/DDBJ databases">
        <title>WGS assembly of Panicum virgatum.</title>
        <authorList>
            <person name="Lovell J.T."/>
            <person name="Jenkins J."/>
            <person name="Shu S."/>
            <person name="Juenger T.E."/>
            <person name="Schmutz J."/>
        </authorList>
    </citation>
    <scope>NUCLEOTIDE SEQUENCE</scope>
    <source>
        <strain evidence="2">AP13</strain>
    </source>
</reference>
<keyword evidence="1" id="KW-0732">Signal</keyword>
<accession>A0A8T0V4U6</accession>
<keyword evidence="3" id="KW-1185">Reference proteome</keyword>
<dbReference type="AlphaFoldDB" id="A0A8T0V4U6"/>